<reference evidence="1 2" key="1">
    <citation type="submission" date="2021-01" db="EMBL/GenBank/DDBJ databases">
        <title>Genomic Encyclopedia of Type Strains, Phase IV (KMG-IV): sequencing the most valuable type-strain genomes for metagenomic binning, comparative biology and taxonomic classification.</title>
        <authorList>
            <person name="Goeker M."/>
        </authorList>
    </citation>
    <scope>NUCLEOTIDE SEQUENCE [LARGE SCALE GENOMIC DNA]</scope>
    <source>
        <strain evidence="1 2">DSM 104297</strain>
    </source>
</reference>
<evidence type="ECO:0000313" key="2">
    <source>
        <dbReference type="Proteomes" id="UP000809829"/>
    </source>
</evidence>
<organism evidence="1 2">
    <name type="scientific">Priestia iocasae</name>
    <dbReference type="NCBI Taxonomy" id="2291674"/>
    <lineage>
        <taxon>Bacteria</taxon>
        <taxon>Bacillati</taxon>
        <taxon>Bacillota</taxon>
        <taxon>Bacilli</taxon>
        <taxon>Bacillales</taxon>
        <taxon>Bacillaceae</taxon>
        <taxon>Priestia</taxon>
    </lineage>
</organism>
<sequence>MKISHFRKLNKNERYPTTKKLLKSVFANVEQLDVLFGLNRTFESERKSFQNKMEGTVVASVTYHRDRTIHFSLFPQSSTHYTDKATEDFNTRIMMRMKQWIEDQMNKPDTALLSMEELIVEWDGRTHLLHMERRIPLKPPLKQQYVRREAIDKGGSHYF</sequence>
<proteinExistence type="predicted"/>
<accession>A0ABS2QU02</accession>
<evidence type="ECO:0000313" key="1">
    <source>
        <dbReference type="EMBL" id="MBM7702902.1"/>
    </source>
</evidence>
<gene>
    <name evidence="1" type="ORF">JOC83_001749</name>
</gene>
<dbReference type="Proteomes" id="UP000809829">
    <property type="component" value="Unassembled WGS sequence"/>
</dbReference>
<comment type="caution">
    <text evidence="1">The sequence shown here is derived from an EMBL/GenBank/DDBJ whole genome shotgun (WGS) entry which is preliminary data.</text>
</comment>
<protein>
    <submittedName>
        <fullName evidence="1">Uncharacterized protein</fullName>
    </submittedName>
</protein>
<dbReference type="EMBL" id="JAFBFC010000003">
    <property type="protein sequence ID" value="MBM7702902.1"/>
    <property type="molecule type" value="Genomic_DNA"/>
</dbReference>
<dbReference type="RefSeq" id="WP_205186302.1">
    <property type="nucleotide sequence ID" value="NZ_JAFBFC010000003.1"/>
</dbReference>
<name>A0ABS2QU02_9BACI</name>
<keyword evidence="2" id="KW-1185">Reference proteome</keyword>